<dbReference type="Proteomes" id="UP000015347">
    <property type="component" value="Unassembled WGS sequence"/>
</dbReference>
<reference evidence="2" key="1">
    <citation type="journal article" date="2014" name="Stand. Genomic Sci.">
        <title>Genome sequence of the exopolysaccharide-producing Salipiger mucosus type strain (DSM 16094(T)), a moderately halophilic member of the Roseobacter clade.</title>
        <authorList>
            <person name="Riedel T."/>
            <person name="Spring S."/>
            <person name="Fiebig A."/>
            <person name="Petersen J."/>
            <person name="Kyrpides N.C."/>
            <person name="Goker M."/>
            <person name="Klenk H.P."/>
        </authorList>
    </citation>
    <scope>NUCLEOTIDE SEQUENCE [LARGE SCALE GENOMIC DNA]</scope>
    <source>
        <strain evidence="2">DSM 16094</strain>
    </source>
</reference>
<comment type="caution">
    <text evidence="1">The sequence shown here is derived from an EMBL/GenBank/DDBJ whole genome shotgun (WGS) entry which is preliminary data.</text>
</comment>
<dbReference type="AlphaFoldDB" id="S9QPV0"/>
<organism evidence="1 2">
    <name type="scientific">Salipiger mucosus DSM 16094</name>
    <dbReference type="NCBI Taxonomy" id="1123237"/>
    <lineage>
        <taxon>Bacteria</taxon>
        <taxon>Pseudomonadati</taxon>
        <taxon>Pseudomonadota</taxon>
        <taxon>Alphaproteobacteria</taxon>
        <taxon>Rhodobacterales</taxon>
        <taxon>Roseobacteraceae</taxon>
        <taxon>Salipiger</taxon>
    </lineage>
</organism>
<gene>
    <name evidence="1" type="ORF">Salmuc_02074</name>
</gene>
<protein>
    <submittedName>
        <fullName evidence="1">Uncharacterized protein</fullName>
    </submittedName>
</protein>
<evidence type="ECO:0000313" key="2">
    <source>
        <dbReference type="Proteomes" id="UP000015347"/>
    </source>
</evidence>
<proteinExistence type="predicted"/>
<dbReference type="STRING" id="1123237.Salmuc_02074"/>
<dbReference type="RefSeq" id="WP_020042031.1">
    <property type="nucleotide sequence ID" value="NZ_KE557274.1"/>
</dbReference>
<sequence>MPKKMTPAEKLVGRKVPKQPKYIDQVMARFVRNRDAEGADRFGARATPDESWLRRAHRQARKNGWIRVGLKVKIGTCRQSNLWFLTETGQAALTLTRNERNIAF</sequence>
<name>S9QPV0_9RHOB</name>
<dbReference type="EMBL" id="APVH01000015">
    <property type="protein sequence ID" value="EPX83466.1"/>
    <property type="molecule type" value="Genomic_DNA"/>
</dbReference>
<keyword evidence="2" id="KW-1185">Reference proteome</keyword>
<dbReference type="HOGENOM" id="CLU_2248226_0_0_5"/>
<evidence type="ECO:0000313" key="1">
    <source>
        <dbReference type="EMBL" id="EPX83466.1"/>
    </source>
</evidence>
<accession>S9QPV0</accession>